<name>A0ABT6I4Z0_9GAMM</name>
<comment type="similarity">
    <text evidence="3 10 13">Belongs to the IPP transferase family.</text>
</comment>
<feature type="binding site" evidence="10">
    <location>
        <begin position="29"/>
        <end position="34"/>
    </location>
    <ligand>
        <name>substrate</name>
    </ligand>
</feature>
<evidence type="ECO:0000313" key="14">
    <source>
        <dbReference type="EMBL" id="MDH4572586.1"/>
    </source>
</evidence>
<dbReference type="InterPro" id="IPR039657">
    <property type="entry name" value="Dimethylallyltransferase"/>
</dbReference>
<dbReference type="EMBL" id="PGFS01000001">
    <property type="protein sequence ID" value="MDH4572586.1"/>
    <property type="molecule type" value="Genomic_DNA"/>
</dbReference>
<evidence type="ECO:0000313" key="15">
    <source>
        <dbReference type="Proteomes" id="UP001162135"/>
    </source>
</evidence>
<dbReference type="PANTHER" id="PTHR11088:SF60">
    <property type="entry name" value="TRNA DIMETHYLALLYLTRANSFERASE"/>
    <property type="match status" value="1"/>
</dbReference>
<evidence type="ECO:0000256" key="2">
    <source>
        <dbReference type="ARBA" id="ARBA00003213"/>
    </source>
</evidence>
<dbReference type="NCBIfam" id="TIGR00174">
    <property type="entry name" value="miaA"/>
    <property type="match status" value="1"/>
</dbReference>
<comment type="caution">
    <text evidence="14">The sequence shown here is derived from an EMBL/GenBank/DDBJ whole genome shotgun (WGS) entry which is preliminary data.</text>
</comment>
<accession>A0ABT6I4Z0</accession>
<feature type="region of interest" description="Interaction with substrate tRNA" evidence="10">
    <location>
        <begin position="176"/>
        <end position="180"/>
    </location>
</feature>
<protein>
    <recommendedName>
        <fullName evidence="10">tRNA dimethylallyltransferase</fullName>
        <ecNumber evidence="10">2.5.1.75</ecNumber>
    </recommendedName>
    <alternativeName>
        <fullName evidence="10">Dimethylallyl diphosphate:tRNA dimethylallyltransferase</fullName>
        <shortName evidence="10">DMAPP:tRNA dimethylallyltransferase</shortName>
        <shortName evidence="10">DMATase</shortName>
    </alternativeName>
    <alternativeName>
        <fullName evidence="10">Isopentenyl-diphosphate:tRNA isopentenyltransferase</fullName>
        <shortName evidence="10">IPP transferase</shortName>
        <shortName evidence="10">IPPT</shortName>
        <shortName evidence="10">IPTase</shortName>
    </alternativeName>
</protein>
<dbReference type="InterPro" id="IPR018022">
    <property type="entry name" value="IPT"/>
</dbReference>
<keyword evidence="5 10" id="KW-0819">tRNA processing</keyword>
<proteinExistence type="inferred from homology"/>
<evidence type="ECO:0000256" key="9">
    <source>
        <dbReference type="ARBA" id="ARBA00049563"/>
    </source>
</evidence>
<organism evidence="14 15">
    <name type="scientific">Salinicola acroporae</name>
    <dbReference type="NCBI Taxonomy" id="1541440"/>
    <lineage>
        <taxon>Bacteria</taxon>
        <taxon>Pseudomonadati</taxon>
        <taxon>Pseudomonadota</taxon>
        <taxon>Gammaproteobacteria</taxon>
        <taxon>Oceanospirillales</taxon>
        <taxon>Halomonadaceae</taxon>
        <taxon>Salinicola</taxon>
    </lineage>
</organism>
<comment type="catalytic activity">
    <reaction evidence="9 10 11">
        <text>adenosine(37) in tRNA + dimethylallyl diphosphate = N(6)-dimethylallyladenosine(37) in tRNA + diphosphate</text>
        <dbReference type="Rhea" id="RHEA:26482"/>
        <dbReference type="Rhea" id="RHEA-COMP:10162"/>
        <dbReference type="Rhea" id="RHEA-COMP:10375"/>
        <dbReference type="ChEBI" id="CHEBI:33019"/>
        <dbReference type="ChEBI" id="CHEBI:57623"/>
        <dbReference type="ChEBI" id="CHEBI:74411"/>
        <dbReference type="ChEBI" id="CHEBI:74415"/>
        <dbReference type="EC" id="2.5.1.75"/>
    </reaction>
</comment>
<feature type="binding site" evidence="10">
    <location>
        <begin position="27"/>
        <end position="34"/>
    </location>
    <ligand>
        <name>ATP</name>
        <dbReference type="ChEBI" id="CHEBI:30616"/>
    </ligand>
</feature>
<dbReference type="EC" id="2.5.1.75" evidence="10"/>
<dbReference type="Gene3D" id="3.40.50.300">
    <property type="entry name" value="P-loop containing nucleotide triphosphate hydrolases"/>
    <property type="match status" value="1"/>
</dbReference>
<dbReference type="Pfam" id="PF01715">
    <property type="entry name" value="IPPT"/>
    <property type="match status" value="1"/>
</dbReference>
<comment type="subunit">
    <text evidence="10">Monomer.</text>
</comment>
<dbReference type="Proteomes" id="UP001162135">
    <property type="component" value="Unassembled WGS sequence"/>
</dbReference>
<dbReference type="RefSeq" id="WP_110717136.1">
    <property type="nucleotide sequence ID" value="NZ_PGFS01000001.1"/>
</dbReference>
<evidence type="ECO:0000256" key="11">
    <source>
        <dbReference type="RuleBase" id="RU003783"/>
    </source>
</evidence>
<evidence type="ECO:0000256" key="12">
    <source>
        <dbReference type="RuleBase" id="RU003784"/>
    </source>
</evidence>
<comment type="caution">
    <text evidence="10">Lacks conserved residue(s) required for the propagation of feature annotation.</text>
</comment>
<keyword evidence="8 10" id="KW-0460">Magnesium</keyword>
<keyword evidence="6 10" id="KW-0547">Nucleotide-binding</keyword>
<evidence type="ECO:0000256" key="13">
    <source>
        <dbReference type="RuleBase" id="RU003785"/>
    </source>
</evidence>
<comment type="function">
    <text evidence="2 10 12">Catalyzes the transfer of a dimethylallyl group onto the adenine at position 37 in tRNAs that read codons beginning with uridine, leading to the formation of N6-(dimethylallyl)adenosine (i(6)A).</text>
</comment>
<evidence type="ECO:0000256" key="7">
    <source>
        <dbReference type="ARBA" id="ARBA00022840"/>
    </source>
</evidence>
<dbReference type="HAMAP" id="MF_00185">
    <property type="entry name" value="IPP_trans"/>
    <property type="match status" value="1"/>
</dbReference>
<feature type="site" description="Interaction with substrate tRNA" evidence="10">
    <location>
        <position position="140"/>
    </location>
</feature>
<sequence>MNDASSTFPPSEHSRQDDRPLAILLLGPTASGKTDSAIALHERLGAELISVDSAMVYRGMDIGTAKPSPAELARAPHRLIDIRDPAEIYTAADFRRDALAEMAKISACGKMPLLVGGTMMYAKRLVEGVAAMPAADPQLRERLRQRGEREGFETLHEELAEVDPQAAGAIHPRNRQRLIRALEVFRLSGVTLSEHWRRQQQENFPWRLLSIALAPAERSVLHERIARRFDAMLAGGFVSEVATLKQRGDLHADLPSMRSVGYRQAWEHLEGAYDRDALRERGIAATRQLAKRQLTWLRRWPDLHWVDSCASDVDGQIAKIVREHGS</sequence>
<reference evidence="14" key="2">
    <citation type="submission" date="2017-11" db="EMBL/GenBank/DDBJ databases">
        <authorList>
            <person name="Das S.K."/>
        </authorList>
    </citation>
    <scope>NUCLEOTIDE SEQUENCE</scope>
    <source>
        <strain evidence="14">S4-41</strain>
    </source>
</reference>
<comment type="cofactor">
    <cofactor evidence="1 10">
        <name>Mg(2+)</name>
        <dbReference type="ChEBI" id="CHEBI:18420"/>
    </cofactor>
</comment>
<reference evidence="14" key="1">
    <citation type="journal article" date="2015" name="Antonie Van Leeuwenhoek">
        <title>Comparative 16S rRNA signatures and multilocus sequence analysis for the genus Salinicola and description of Salinicola acroporae sp. nov., isolated from coral Acropora digitifera.</title>
        <authorList>
            <person name="Lepcha R.T."/>
            <person name="Poddar A."/>
            <person name="Schumann P."/>
            <person name="Das S.K."/>
        </authorList>
    </citation>
    <scope>NUCLEOTIDE SEQUENCE</scope>
    <source>
        <strain evidence="14">S4-41</strain>
    </source>
</reference>
<evidence type="ECO:0000256" key="3">
    <source>
        <dbReference type="ARBA" id="ARBA00005842"/>
    </source>
</evidence>
<evidence type="ECO:0000256" key="4">
    <source>
        <dbReference type="ARBA" id="ARBA00022679"/>
    </source>
</evidence>
<keyword evidence="7 10" id="KW-0067">ATP-binding</keyword>
<gene>
    <name evidence="10" type="primary">miaA</name>
    <name evidence="14" type="ORF">CUR86_09025</name>
</gene>
<evidence type="ECO:0000256" key="8">
    <source>
        <dbReference type="ARBA" id="ARBA00022842"/>
    </source>
</evidence>
<keyword evidence="15" id="KW-1185">Reference proteome</keyword>
<evidence type="ECO:0000256" key="6">
    <source>
        <dbReference type="ARBA" id="ARBA00022741"/>
    </source>
</evidence>
<dbReference type="InterPro" id="IPR027417">
    <property type="entry name" value="P-loop_NTPase"/>
</dbReference>
<evidence type="ECO:0000256" key="10">
    <source>
        <dbReference type="HAMAP-Rule" id="MF_00185"/>
    </source>
</evidence>
<keyword evidence="4 10" id="KW-0808">Transferase</keyword>
<feature type="site" description="Interaction with substrate tRNA" evidence="10">
    <location>
        <position position="118"/>
    </location>
</feature>
<feature type="region of interest" description="Interaction with substrate tRNA" evidence="10">
    <location>
        <begin position="52"/>
        <end position="55"/>
    </location>
</feature>
<dbReference type="PANTHER" id="PTHR11088">
    <property type="entry name" value="TRNA DIMETHYLALLYLTRANSFERASE"/>
    <property type="match status" value="1"/>
</dbReference>
<dbReference type="Gene3D" id="1.10.20.140">
    <property type="match status" value="1"/>
</dbReference>
<evidence type="ECO:0000256" key="5">
    <source>
        <dbReference type="ARBA" id="ARBA00022694"/>
    </source>
</evidence>
<evidence type="ECO:0000256" key="1">
    <source>
        <dbReference type="ARBA" id="ARBA00001946"/>
    </source>
</evidence>
<dbReference type="SUPFAM" id="SSF52540">
    <property type="entry name" value="P-loop containing nucleoside triphosphate hydrolases"/>
    <property type="match status" value="2"/>
</dbReference>